<protein>
    <submittedName>
        <fullName evidence="9">Thiol-disulfide isomerase or thioredoxin</fullName>
    </submittedName>
</protein>
<dbReference type="PANTHER" id="PTHR42852:SF6">
    <property type="entry name" value="THIOL:DISULFIDE INTERCHANGE PROTEIN DSBE"/>
    <property type="match status" value="1"/>
</dbReference>
<evidence type="ECO:0000256" key="1">
    <source>
        <dbReference type="ARBA" id="ARBA00004196"/>
    </source>
</evidence>
<keyword evidence="9" id="KW-0413">Isomerase</keyword>
<dbReference type="GO" id="GO:0016853">
    <property type="term" value="F:isomerase activity"/>
    <property type="evidence" value="ECO:0007669"/>
    <property type="project" value="UniProtKB-KW"/>
</dbReference>
<evidence type="ECO:0000256" key="3">
    <source>
        <dbReference type="ARBA" id="ARBA00022968"/>
    </source>
</evidence>
<dbReference type="CDD" id="cd02966">
    <property type="entry name" value="TlpA_like_family"/>
    <property type="match status" value="1"/>
</dbReference>
<reference evidence="10" key="1">
    <citation type="submission" date="2016-10" db="EMBL/GenBank/DDBJ databases">
        <authorList>
            <person name="Varghese N."/>
            <person name="Submissions S."/>
        </authorList>
    </citation>
    <scope>NUCLEOTIDE SEQUENCE [LARGE SCALE GENOMIC DNA]</scope>
    <source>
        <strain evidence="10">DSM 44234</strain>
    </source>
</reference>
<dbReference type="EMBL" id="FNSA01000001">
    <property type="protein sequence ID" value="SEB30597.1"/>
    <property type="molecule type" value="Genomic_DNA"/>
</dbReference>
<keyword evidence="4" id="KW-1015">Disulfide bond</keyword>
<keyword evidence="5" id="KW-0676">Redox-active center</keyword>
<keyword evidence="7" id="KW-1133">Transmembrane helix</keyword>
<accession>A0A1H4I962</accession>
<keyword evidence="10" id="KW-1185">Reference proteome</keyword>
<dbReference type="STRING" id="57704.SAMN04489793_0138"/>
<dbReference type="GO" id="GO:0030313">
    <property type="term" value="C:cell envelope"/>
    <property type="evidence" value="ECO:0007669"/>
    <property type="project" value="UniProtKB-SubCell"/>
</dbReference>
<keyword evidence="3" id="KW-0735">Signal-anchor</keyword>
<keyword evidence="7" id="KW-0472">Membrane</keyword>
<dbReference type="PANTHER" id="PTHR42852">
    <property type="entry name" value="THIOL:DISULFIDE INTERCHANGE PROTEIN DSBE"/>
    <property type="match status" value="1"/>
</dbReference>
<dbReference type="GO" id="GO:0017004">
    <property type="term" value="P:cytochrome complex assembly"/>
    <property type="evidence" value="ECO:0007669"/>
    <property type="project" value="UniProtKB-KW"/>
</dbReference>
<feature type="transmembrane region" description="Helical" evidence="7">
    <location>
        <begin position="24"/>
        <end position="43"/>
    </location>
</feature>
<dbReference type="InterPro" id="IPR013766">
    <property type="entry name" value="Thioredoxin_domain"/>
</dbReference>
<organism evidence="9 10">
    <name type="scientific">Tsukamurella tyrosinosolvens</name>
    <dbReference type="NCBI Taxonomy" id="57704"/>
    <lineage>
        <taxon>Bacteria</taxon>
        <taxon>Bacillati</taxon>
        <taxon>Actinomycetota</taxon>
        <taxon>Actinomycetes</taxon>
        <taxon>Mycobacteriales</taxon>
        <taxon>Tsukamurellaceae</taxon>
        <taxon>Tsukamurella</taxon>
    </lineage>
</organism>
<evidence type="ECO:0000256" key="4">
    <source>
        <dbReference type="ARBA" id="ARBA00023157"/>
    </source>
</evidence>
<evidence type="ECO:0000256" key="2">
    <source>
        <dbReference type="ARBA" id="ARBA00022748"/>
    </source>
</evidence>
<dbReference type="InterPro" id="IPR017937">
    <property type="entry name" value="Thioredoxin_CS"/>
</dbReference>
<dbReference type="InterPro" id="IPR050553">
    <property type="entry name" value="Thioredoxin_ResA/DsbE_sf"/>
</dbReference>
<evidence type="ECO:0000259" key="8">
    <source>
        <dbReference type="PROSITE" id="PS51352"/>
    </source>
</evidence>
<dbReference type="InterPro" id="IPR036249">
    <property type="entry name" value="Thioredoxin-like_sf"/>
</dbReference>
<dbReference type="SUPFAM" id="SSF52833">
    <property type="entry name" value="Thioredoxin-like"/>
    <property type="match status" value="1"/>
</dbReference>
<comment type="subcellular location">
    <subcellularLocation>
        <location evidence="1">Cell envelope</location>
    </subcellularLocation>
</comment>
<dbReference type="GeneID" id="300996284"/>
<dbReference type="Gene3D" id="3.40.30.10">
    <property type="entry name" value="Glutaredoxin"/>
    <property type="match status" value="1"/>
</dbReference>
<dbReference type="GO" id="GO:0016491">
    <property type="term" value="F:oxidoreductase activity"/>
    <property type="evidence" value="ECO:0007669"/>
    <property type="project" value="InterPro"/>
</dbReference>
<evidence type="ECO:0000313" key="10">
    <source>
        <dbReference type="Proteomes" id="UP000182241"/>
    </source>
</evidence>
<dbReference type="RefSeq" id="WP_081585946.1">
    <property type="nucleotide sequence ID" value="NZ_CBDRGN010000002.1"/>
</dbReference>
<keyword evidence="2" id="KW-0201">Cytochrome c-type biogenesis</keyword>
<dbReference type="Proteomes" id="UP000182241">
    <property type="component" value="Unassembled WGS sequence"/>
</dbReference>
<evidence type="ECO:0000256" key="5">
    <source>
        <dbReference type="ARBA" id="ARBA00023284"/>
    </source>
</evidence>
<keyword evidence="7" id="KW-0812">Transmembrane</keyword>
<feature type="domain" description="Thioredoxin" evidence="8">
    <location>
        <begin position="89"/>
        <end position="230"/>
    </location>
</feature>
<sequence length="235" mass="24938">MSVALPPGPDECASTPPWHRRHRYALALIAIAAALLLIAVSTAHSLTEKPGDHDTASTGTRTGTEAPLQASSARGVPKPQCGGTKSVSARSVGPLADLSEPCLTTPDVINLGQLTAGRTTLLNFWASWCGTCREEMPILSRYAQRPEAVQVLGINVRDVESYARTFATDLALAYPSIIDADGAVARTLQIPPLLPLSFLVRPDGSVQRIVDPLVFRSVQDIEDAVARAQPSLPGK</sequence>
<dbReference type="Pfam" id="PF08534">
    <property type="entry name" value="Redoxin"/>
    <property type="match status" value="1"/>
</dbReference>
<dbReference type="InterPro" id="IPR013740">
    <property type="entry name" value="Redoxin"/>
</dbReference>
<evidence type="ECO:0000256" key="7">
    <source>
        <dbReference type="SAM" id="Phobius"/>
    </source>
</evidence>
<name>A0A1H4I962_TSUTY</name>
<gene>
    <name evidence="9" type="ORF">SAMN04489793_0138</name>
</gene>
<dbReference type="PROSITE" id="PS00194">
    <property type="entry name" value="THIOREDOXIN_1"/>
    <property type="match status" value="1"/>
</dbReference>
<evidence type="ECO:0000313" key="9">
    <source>
        <dbReference type="EMBL" id="SEB30597.1"/>
    </source>
</evidence>
<dbReference type="OrthoDB" id="9796554at2"/>
<dbReference type="PROSITE" id="PS51352">
    <property type="entry name" value="THIOREDOXIN_2"/>
    <property type="match status" value="1"/>
</dbReference>
<dbReference type="AlphaFoldDB" id="A0A1H4I962"/>
<evidence type="ECO:0000256" key="6">
    <source>
        <dbReference type="SAM" id="MobiDB-lite"/>
    </source>
</evidence>
<feature type="region of interest" description="Disordered" evidence="6">
    <location>
        <begin position="47"/>
        <end position="87"/>
    </location>
</feature>
<proteinExistence type="predicted"/>